<evidence type="ECO:0000256" key="1">
    <source>
        <dbReference type="SAM" id="Phobius"/>
    </source>
</evidence>
<keyword evidence="3" id="KW-1185">Reference proteome</keyword>
<name>A0A1G9WUT6_9FIRM</name>
<dbReference type="RefSeq" id="WP_027431675.1">
    <property type="nucleotide sequence ID" value="NZ_FNHZ01000003.1"/>
</dbReference>
<dbReference type="EMBL" id="FNHZ01000003">
    <property type="protein sequence ID" value="SDM88061.1"/>
    <property type="molecule type" value="Genomic_DNA"/>
</dbReference>
<keyword evidence="1" id="KW-1133">Transmembrane helix</keyword>
<dbReference type="AlphaFoldDB" id="A0A1G9WUT6"/>
<evidence type="ECO:0000313" key="2">
    <source>
        <dbReference type="EMBL" id="SDM88061.1"/>
    </source>
</evidence>
<dbReference type="Proteomes" id="UP000187651">
    <property type="component" value="Unassembled WGS sequence"/>
</dbReference>
<organism evidence="2 3">
    <name type="scientific">Lachnospira pectinoschiza</name>
    <dbReference type="NCBI Taxonomy" id="28052"/>
    <lineage>
        <taxon>Bacteria</taxon>
        <taxon>Bacillati</taxon>
        <taxon>Bacillota</taxon>
        <taxon>Clostridia</taxon>
        <taxon>Lachnospirales</taxon>
        <taxon>Lachnospiraceae</taxon>
        <taxon>Lachnospira</taxon>
    </lineage>
</organism>
<gene>
    <name evidence="2" type="ORF">SAMN05216544_1347</name>
</gene>
<keyword evidence="1" id="KW-0812">Transmembrane</keyword>
<proteinExistence type="predicted"/>
<reference evidence="3" key="1">
    <citation type="submission" date="2016-10" db="EMBL/GenBank/DDBJ databases">
        <authorList>
            <person name="Varghese N."/>
            <person name="Submissions S."/>
        </authorList>
    </citation>
    <scope>NUCLEOTIDE SEQUENCE [LARGE SCALE GENOMIC DNA]</scope>
    <source>
        <strain evidence="3">M83</strain>
    </source>
</reference>
<accession>A0A1G9WUT6</accession>
<feature type="transmembrane region" description="Helical" evidence="1">
    <location>
        <begin position="196"/>
        <end position="217"/>
    </location>
</feature>
<feature type="transmembrane region" description="Helical" evidence="1">
    <location>
        <begin position="223"/>
        <end position="245"/>
    </location>
</feature>
<dbReference type="OrthoDB" id="9915307at2"/>
<feature type="transmembrane region" description="Helical" evidence="1">
    <location>
        <begin position="167"/>
        <end position="184"/>
    </location>
</feature>
<protein>
    <submittedName>
        <fullName evidence="2">Uncharacterized protein</fullName>
    </submittedName>
</protein>
<evidence type="ECO:0000313" key="3">
    <source>
        <dbReference type="Proteomes" id="UP000187651"/>
    </source>
</evidence>
<feature type="transmembrane region" description="Helical" evidence="1">
    <location>
        <begin position="144"/>
        <end position="161"/>
    </location>
</feature>
<sequence length="253" mass="28967">MNSAEELLDYNSRILEVVNYFKRKVKEIGADTSDDNLDDILLNLSDESGLSELMIDHLDEILDSCSDKKIAFFNRFANVIIGLEEVSERKIKAALYKLKSDETGVINLNSCLTKEEIRNINLYGACVELKEAVRNIKRARVLKTIYFIATFILVMTWGYVINREINNVFGLEIATVAWALLAPMMEPHYSKKKSFLAFFELVNLTRMIMLVASSVMIVSMNYLMYGSISCGLFSLLLIYILFVAYMHDFRKSN</sequence>
<keyword evidence="1" id="KW-0472">Membrane</keyword>